<dbReference type="RefSeq" id="WP_264434717.1">
    <property type="nucleotide sequence ID" value="NZ_CP081495.1"/>
</dbReference>
<keyword evidence="2" id="KW-1185">Reference proteome</keyword>
<evidence type="ECO:0000313" key="2">
    <source>
        <dbReference type="Proteomes" id="UP001163328"/>
    </source>
</evidence>
<sequence length="112" mass="13352">MQHWNSFAKKLNKNGEKIMYTYMVLDTPKLENNTIKLDFPNQSSKEDFIKRQGNLMAYLRESLQNFELTVEINVTEEVKQKFAFTPEEKFEKLKEINPAIDLMRKLFELELS</sequence>
<name>A0ABY6M138_9FLAO</name>
<proteinExistence type="predicted"/>
<gene>
    <name evidence="1" type="ORF">K5I29_04770</name>
</gene>
<reference evidence="1" key="1">
    <citation type="submission" date="2021-08" db="EMBL/GenBank/DDBJ databases">
        <title>Flavobacterium sp. strain CC-SYL302.</title>
        <authorList>
            <person name="Lin S.-Y."/>
            <person name="Lee T.-H."/>
            <person name="Young C.-C."/>
        </authorList>
    </citation>
    <scope>NUCLEOTIDE SEQUENCE</scope>
    <source>
        <strain evidence="1">CC-SYL302</strain>
    </source>
</reference>
<accession>A0ABY6M138</accession>
<protein>
    <submittedName>
        <fullName evidence="1">DNA polymerase III</fullName>
    </submittedName>
</protein>
<dbReference type="Proteomes" id="UP001163328">
    <property type="component" value="Chromosome"/>
</dbReference>
<organism evidence="1 2">
    <name type="scientific">Flavobacterium agricola</name>
    <dbReference type="NCBI Taxonomy" id="2870839"/>
    <lineage>
        <taxon>Bacteria</taxon>
        <taxon>Pseudomonadati</taxon>
        <taxon>Bacteroidota</taxon>
        <taxon>Flavobacteriia</taxon>
        <taxon>Flavobacteriales</taxon>
        <taxon>Flavobacteriaceae</taxon>
        <taxon>Flavobacterium</taxon>
    </lineage>
</organism>
<evidence type="ECO:0000313" key="1">
    <source>
        <dbReference type="EMBL" id="UYW02219.1"/>
    </source>
</evidence>
<dbReference type="EMBL" id="CP081495">
    <property type="protein sequence ID" value="UYW02219.1"/>
    <property type="molecule type" value="Genomic_DNA"/>
</dbReference>